<reference evidence="8" key="1">
    <citation type="submission" date="2020-10" db="EMBL/GenBank/DDBJ databases">
        <authorList>
            <person name="Gilroy R."/>
        </authorList>
    </citation>
    <scope>NUCLEOTIDE SEQUENCE</scope>
    <source>
        <strain evidence="8">ChiSjej6B24-2974</strain>
    </source>
</reference>
<keyword evidence="3 6" id="KW-0812">Transmembrane</keyword>
<dbReference type="InterPro" id="IPR015414">
    <property type="entry name" value="TMEM64"/>
</dbReference>
<feature type="domain" description="VTT" evidence="7">
    <location>
        <begin position="79"/>
        <end position="197"/>
    </location>
</feature>
<accession>A0A9D0ZJP9</accession>
<sequence>MSKERQRPEITEAHKKKIYLIAIIVALVFVGVVGYLVGKPMIEFVREPERFRAWVDSSGLWGRVAFVGMVVFQLIIAIIPGEPLEMGAGYAFGAVEGTLLCILGCVIGSALVFLFVRRFGVKLVEVFFSREKIRSLRFLQDSRRLNLLTFIVFFIPGTPKDLLSYFIGLTDMKLGTWLLITGVARIPSIVTSTVTGDALGLQNYQFALIAFGATLLLSLGGILVYRRLSARRHPNV</sequence>
<feature type="transmembrane region" description="Helical" evidence="6">
    <location>
        <begin position="204"/>
        <end position="225"/>
    </location>
</feature>
<gene>
    <name evidence="8" type="ORF">IAA52_02245</name>
</gene>
<dbReference type="EMBL" id="DVFZ01000024">
    <property type="protein sequence ID" value="HIQ81903.1"/>
    <property type="molecule type" value="Genomic_DNA"/>
</dbReference>
<name>A0A9D0ZJP9_9FIRM</name>
<keyword evidence="4 6" id="KW-1133">Transmembrane helix</keyword>
<evidence type="ECO:0000256" key="5">
    <source>
        <dbReference type="ARBA" id="ARBA00023136"/>
    </source>
</evidence>
<dbReference type="Proteomes" id="UP000824260">
    <property type="component" value="Unassembled WGS sequence"/>
</dbReference>
<organism evidence="8 9">
    <name type="scientific">Candidatus Pullichristensenella stercorigallinarum</name>
    <dbReference type="NCBI Taxonomy" id="2840909"/>
    <lineage>
        <taxon>Bacteria</taxon>
        <taxon>Bacillati</taxon>
        <taxon>Bacillota</taxon>
        <taxon>Clostridia</taxon>
        <taxon>Candidatus Pullichristensenella</taxon>
    </lineage>
</organism>
<dbReference type="InterPro" id="IPR032816">
    <property type="entry name" value="VTT_dom"/>
</dbReference>
<keyword evidence="2 6" id="KW-1003">Cell membrane</keyword>
<evidence type="ECO:0000313" key="8">
    <source>
        <dbReference type="EMBL" id="HIQ81903.1"/>
    </source>
</evidence>
<feature type="transmembrane region" description="Helical" evidence="6">
    <location>
        <begin position="91"/>
        <end position="116"/>
    </location>
</feature>
<comment type="caution">
    <text evidence="8">The sequence shown here is derived from an EMBL/GenBank/DDBJ whole genome shotgun (WGS) entry which is preliminary data.</text>
</comment>
<proteinExistence type="inferred from homology"/>
<evidence type="ECO:0000256" key="4">
    <source>
        <dbReference type="ARBA" id="ARBA00022989"/>
    </source>
</evidence>
<comment type="subcellular location">
    <subcellularLocation>
        <location evidence="1 6">Cell membrane</location>
        <topology evidence="1 6">Multi-pass membrane protein</topology>
    </subcellularLocation>
</comment>
<feature type="transmembrane region" description="Helical" evidence="6">
    <location>
        <begin position="18"/>
        <end position="38"/>
    </location>
</feature>
<dbReference type="AlphaFoldDB" id="A0A9D0ZJP9"/>
<keyword evidence="5 6" id="KW-0472">Membrane</keyword>
<protein>
    <recommendedName>
        <fullName evidence="6">TVP38/TMEM64 family membrane protein</fullName>
    </recommendedName>
</protein>
<evidence type="ECO:0000256" key="6">
    <source>
        <dbReference type="RuleBase" id="RU366058"/>
    </source>
</evidence>
<evidence type="ECO:0000256" key="3">
    <source>
        <dbReference type="ARBA" id="ARBA00022692"/>
    </source>
</evidence>
<evidence type="ECO:0000256" key="1">
    <source>
        <dbReference type="ARBA" id="ARBA00004651"/>
    </source>
</evidence>
<evidence type="ECO:0000256" key="2">
    <source>
        <dbReference type="ARBA" id="ARBA00022475"/>
    </source>
</evidence>
<evidence type="ECO:0000259" key="7">
    <source>
        <dbReference type="Pfam" id="PF09335"/>
    </source>
</evidence>
<feature type="transmembrane region" description="Helical" evidence="6">
    <location>
        <begin position="145"/>
        <end position="167"/>
    </location>
</feature>
<dbReference type="PANTHER" id="PTHR12677">
    <property type="entry name" value="GOLGI APPARATUS MEMBRANE PROTEIN TVP38-RELATED"/>
    <property type="match status" value="1"/>
</dbReference>
<reference evidence="8" key="2">
    <citation type="journal article" date="2021" name="PeerJ">
        <title>Extensive microbial diversity within the chicken gut microbiome revealed by metagenomics and culture.</title>
        <authorList>
            <person name="Gilroy R."/>
            <person name="Ravi A."/>
            <person name="Getino M."/>
            <person name="Pursley I."/>
            <person name="Horton D.L."/>
            <person name="Alikhan N.F."/>
            <person name="Baker D."/>
            <person name="Gharbi K."/>
            <person name="Hall N."/>
            <person name="Watson M."/>
            <person name="Adriaenssens E.M."/>
            <person name="Foster-Nyarko E."/>
            <person name="Jarju S."/>
            <person name="Secka A."/>
            <person name="Antonio M."/>
            <person name="Oren A."/>
            <person name="Chaudhuri R.R."/>
            <person name="La Ragione R."/>
            <person name="Hildebrand F."/>
            <person name="Pallen M.J."/>
        </authorList>
    </citation>
    <scope>NUCLEOTIDE SEQUENCE</scope>
    <source>
        <strain evidence="8">ChiSjej6B24-2974</strain>
    </source>
</reference>
<dbReference type="PANTHER" id="PTHR12677:SF59">
    <property type="entry name" value="GOLGI APPARATUS MEMBRANE PROTEIN TVP38-RELATED"/>
    <property type="match status" value="1"/>
</dbReference>
<evidence type="ECO:0000313" key="9">
    <source>
        <dbReference type="Proteomes" id="UP000824260"/>
    </source>
</evidence>
<dbReference type="Pfam" id="PF09335">
    <property type="entry name" value="VTT_dom"/>
    <property type="match status" value="1"/>
</dbReference>
<dbReference type="GO" id="GO:0005886">
    <property type="term" value="C:plasma membrane"/>
    <property type="evidence" value="ECO:0007669"/>
    <property type="project" value="UniProtKB-SubCell"/>
</dbReference>
<feature type="transmembrane region" description="Helical" evidence="6">
    <location>
        <begin position="59"/>
        <end position="79"/>
    </location>
</feature>
<comment type="similarity">
    <text evidence="6">Belongs to the TVP38/TMEM64 family.</text>
</comment>